<evidence type="ECO:0000256" key="1">
    <source>
        <dbReference type="ARBA" id="ARBA00004141"/>
    </source>
</evidence>
<dbReference type="InterPro" id="IPR011701">
    <property type="entry name" value="MFS"/>
</dbReference>
<dbReference type="SUPFAM" id="SSF103473">
    <property type="entry name" value="MFS general substrate transporter"/>
    <property type="match status" value="1"/>
</dbReference>
<feature type="transmembrane region" description="Helical" evidence="3">
    <location>
        <begin position="424"/>
        <end position="444"/>
    </location>
</feature>
<feature type="transmembrane region" description="Helical" evidence="3">
    <location>
        <begin position="94"/>
        <end position="114"/>
    </location>
</feature>
<dbReference type="GO" id="GO:0022857">
    <property type="term" value="F:transmembrane transporter activity"/>
    <property type="evidence" value="ECO:0007669"/>
    <property type="project" value="InterPro"/>
</dbReference>
<feature type="transmembrane region" description="Helical" evidence="3">
    <location>
        <begin position="254"/>
        <end position="277"/>
    </location>
</feature>
<proteinExistence type="inferred from homology"/>
<reference evidence="5" key="1">
    <citation type="submission" date="2022-10" db="EMBL/GenBank/DDBJ databases">
        <title>Tapping the CABI collections for fungal endophytes: first genome assemblies for Collariella, Neodidymelliopsis, Ascochyta clinopodiicola, Didymella pomorum, Didymosphaeria variabile, Neocosmospora piperis and Neocucurbitaria cava.</title>
        <authorList>
            <person name="Hill R."/>
        </authorList>
    </citation>
    <scope>NUCLEOTIDE SEQUENCE</scope>
    <source>
        <strain evidence="5">IMI 356815</strain>
    </source>
</reference>
<keyword evidence="3" id="KW-0812">Transmembrane</keyword>
<feature type="transmembrane region" description="Helical" evidence="3">
    <location>
        <begin position="321"/>
        <end position="340"/>
    </location>
</feature>
<keyword evidence="3" id="KW-0472">Membrane</keyword>
<keyword evidence="6" id="KW-1185">Reference proteome</keyword>
<organism evidence="5 6">
    <name type="scientific">Didymosphaeria variabile</name>
    <dbReference type="NCBI Taxonomy" id="1932322"/>
    <lineage>
        <taxon>Eukaryota</taxon>
        <taxon>Fungi</taxon>
        <taxon>Dikarya</taxon>
        <taxon>Ascomycota</taxon>
        <taxon>Pezizomycotina</taxon>
        <taxon>Dothideomycetes</taxon>
        <taxon>Pleosporomycetidae</taxon>
        <taxon>Pleosporales</taxon>
        <taxon>Massarineae</taxon>
        <taxon>Didymosphaeriaceae</taxon>
        <taxon>Didymosphaeria</taxon>
    </lineage>
</organism>
<dbReference type="InterPro" id="IPR050327">
    <property type="entry name" value="Proton-linked_MCT"/>
</dbReference>
<evidence type="ECO:0000313" key="5">
    <source>
        <dbReference type="EMBL" id="KAJ4360204.1"/>
    </source>
</evidence>
<evidence type="ECO:0000259" key="4">
    <source>
        <dbReference type="PROSITE" id="PS50850"/>
    </source>
</evidence>
<dbReference type="Gene3D" id="1.20.1250.20">
    <property type="entry name" value="MFS general substrate transporter like domains"/>
    <property type="match status" value="2"/>
</dbReference>
<dbReference type="RefSeq" id="XP_056076406.1">
    <property type="nucleotide sequence ID" value="XM_056209584.1"/>
</dbReference>
<protein>
    <recommendedName>
        <fullName evidence="4">Major facilitator superfamily (MFS) profile domain-containing protein</fullName>
    </recommendedName>
</protein>
<sequence length="454" mass="47274">MSSTLTEERIELTELASTDRISLTARRTDTIQPPDEVPEDAENITTAIPDGGHGWVVIFCCSVTAFWSNGVINCWGVLQAALLDSSLRSVPTATVSWVGSLGLALSAFLGIFVVQFMRWAGSRRTSIAGVCLMGASLISSGFCTGEVGALFGTMGILAGLGMSMVYTVSNGLPVQYFSGHLGLANGIVKLGGGIGGCVLAIAIEALYRRVGIAWTFRIQGLVTLATGLPAAWMQKDRVRLRRVPLVDFSMFRSVPFMTVFIAGAIGSFSLFVPPYFLPLFAQSINLSPSTGAGLVAAFNGCNALGRFAAGPLCDKIGPVNMFLITSVVNGASMLAIWPVSNSIGPLAVFAALNGAANGSFFTTLPTVVASMFGPGRAAVAMSMAVAGWSGGYLMGSPIAGYLLQAAGGKQQGGQGVGIEVYRPAIFYAGGVATASSLFVLLARFKMAKKLVEKV</sequence>
<comment type="subcellular location">
    <subcellularLocation>
        <location evidence="1">Membrane</location>
        <topology evidence="1">Multi-pass membrane protein</topology>
    </subcellularLocation>
</comment>
<dbReference type="InterPro" id="IPR036259">
    <property type="entry name" value="MFS_trans_sf"/>
</dbReference>
<dbReference type="GO" id="GO:0016020">
    <property type="term" value="C:membrane"/>
    <property type="evidence" value="ECO:0007669"/>
    <property type="project" value="UniProtKB-SubCell"/>
</dbReference>
<keyword evidence="3" id="KW-1133">Transmembrane helix</keyword>
<gene>
    <name evidence="5" type="ORF">N0V89_000764</name>
</gene>
<feature type="transmembrane region" description="Helical" evidence="3">
    <location>
        <begin position="55"/>
        <end position="82"/>
    </location>
</feature>
<dbReference type="AlphaFoldDB" id="A0A9W8XUX8"/>
<dbReference type="Pfam" id="PF07690">
    <property type="entry name" value="MFS_1"/>
    <property type="match status" value="1"/>
</dbReference>
<feature type="transmembrane region" description="Helical" evidence="3">
    <location>
        <begin position="148"/>
        <end position="169"/>
    </location>
</feature>
<dbReference type="Proteomes" id="UP001140513">
    <property type="component" value="Unassembled WGS sequence"/>
</dbReference>
<dbReference type="PROSITE" id="PS50850">
    <property type="entry name" value="MFS"/>
    <property type="match status" value="1"/>
</dbReference>
<accession>A0A9W8XUX8</accession>
<comment type="similarity">
    <text evidence="2">Belongs to the major facilitator superfamily. Monocarboxylate porter (TC 2.A.1.13) family.</text>
</comment>
<evidence type="ECO:0000256" key="3">
    <source>
        <dbReference type="SAM" id="Phobius"/>
    </source>
</evidence>
<feature type="transmembrane region" description="Helical" evidence="3">
    <location>
        <begin position="212"/>
        <end position="233"/>
    </location>
</feature>
<feature type="domain" description="Major facilitator superfamily (MFS) profile" evidence="4">
    <location>
        <begin position="255"/>
        <end position="454"/>
    </location>
</feature>
<feature type="transmembrane region" description="Helical" evidence="3">
    <location>
        <begin position="289"/>
        <end position="309"/>
    </location>
</feature>
<feature type="transmembrane region" description="Helical" evidence="3">
    <location>
        <begin position="181"/>
        <end position="206"/>
    </location>
</feature>
<dbReference type="OrthoDB" id="6499973at2759"/>
<dbReference type="InterPro" id="IPR020846">
    <property type="entry name" value="MFS_dom"/>
</dbReference>
<dbReference type="PANTHER" id="PTHR11360:SF305">
    <property type="entry name" value="MAJOR FACILITATOR SUPERFAMILY (MFS) PROFILE DOMAIN-CONTAINING PROTEIN"/>
    <property type="match status" value="1"/>
</dbReference>
<feature type="transmembrane region" description="Helical" evidence="3">
    <location>
        <begin position="346"/>
        <end position="372"/>
    </location>
</feature>
<dbReference type="GeneID" id="80904294"/>
<dbReference type="EMBL" id="JAPEUX010000001">
    <property type="protein sequence ID" value="KAJ4360204.1"/>
    <property type="molecule type" value="Genomic_DNA"/>
</dbReference>
<comment type="caution">
    <text evidence="5">The sequence shown here is derived from an EMBL/GenBank/DDBJ whole genome shotgun (WGS) entry which is preliminary data.</text>
</comment>
<evidence type="ECO:0000313" key="6">
    <source>
        <dbReference type="Proteomes" id="UP001140513"/>
    </source>
</evidence>
<feature type="transmembrane region" description="Helical" evidence="3">
    <location>
        <begin position="126"/>
        <end position="142"/>
    </location>
</feature>
<feature type="transmembrane region" description="Helical" evidence="3">
    <location>
        <begin position="384"/>
        <end position="404"/>
    </location>
</feature>
<name>A0A9W8XUX8_9PLEO</name>
<dbReference type="PANTHER" id="PTHR11360">
    <property type="entry name" value="MONOCARBOXYLATE TRANSPORTER"/>
    <property type="match status" value="1"/>
</dbReference>
<evidence type="ECO:0000256" key="2">
    <source>
        <dbReference type="ARBA" id="ARBA00006727"/>
    </source>
</evidence>